<evidence type="ECO:0000256" key="2">
    <source>
        <dbReference type="ARBA" id="ARBA00022617"/>
    </source>
</evidence>
<feature type="domain" description="Cytochrome c" evidence="7">
    <location>
        <begin position="7"/>
        <end position="124"/>
    </location>
</feature>
<evidence type="ECO:0000256" key="4">
    <source>
        <dbReference type="ARBA" id="ARBA00022982"/>
    </source>
</evidence>
<dbReference type="Gene3D" id="1.10.760.10">
    <property type="entry name" value="Cytochrome c-like domain"/>
    <property type="match status" value="1"/>
</dbReference>
<dbReference type="InterPro" id="IPR009056">
    <property type="entry name" value="Cyt_c-like_dom"/>
</dbReference>
<proteinExistence type="predicted"/>
<keyword evidence="3 6" id="KW-0479">Metal-binding</keyword>
<evidence type="ECO:0000256" key="1">
    <source>
        <dbReference type="ARBA" id="ARBA00022448"/>
    </source>
</evidence>
<dbReference type="PROSITE" id="PS51007">
    <property type="entry name" value="CYTC"/>
    <property type="match status" value="1"/>
</dbReference>
<dbReference type="GO" id="GO:0009055">
    <property type="term" value="F:electron transfer activity"/>
    <property type="evidence" value="ECO:0007669"/>
    <property type="project" value="InterPro"/>
</dbReference>
<evidence type="ECO:0000313" key="9">
    <source>
        <dbReference type="Proteomes" id="UP000466730"/>
    </source>
</evidence>
<name>A0A844BEA9_9RHOB</name>
<reference evidence="8 9" key="1">
    <citation type="submission" date="2019-11" db="EMBL/GenBank/DDBJ databases">
        <title>Draft Whole-Genome sequence of the marine photosynthetic bacterium Rhodovulum strictum DSM 11289.</title>
        <authorList>
            <person name="Kyndt J.A."/>
            <person name="Meyer T.E."/>
        </authorList>
    </citation>
    <scope>NUCLEOTIDE SEQUENCE [LARGE SCALE GENOMIC DNA]</scope>
    <source>
        <strain evidence="8 9">DSM 11289</strain>
    </source>
</reference>
<evidence type="ECO:0000259" key="7">
    <source>
        <dbReference type="PROSITE" id="PS51007"/>
    </source>
</evidence>
<evidence type="ECO:0000256" key="6">
    <source>
        <dbReference type="PROSITE-ProRule" id="PRU00433"/>
    </source>
</evidence>
<dbReference type="GO" id="GO:0046872">
    <property type="term" value="F:metal ion binding"/>
    <property type="evidence" value="ECO:0007669"/>
    <property type="project" value="UniProtKB-KW"/>
</dbReference>
<organism evidence="8 9">
    <name type="scientific">Rhodovulum strictum</name>
    <dbReference type="NCBI Taxonomy" id="58314"/>
    <lineage>
        <taxon>Bacteria</taxon>
        <taxon>Pseudomonadati</taxon>
        <taxon>Pseudomonadota</taxon>
        <taxon>Alphaproteobacteria</taxon>
        <taxon>Rhodobacterales</taxon>
        <taxon>Paracoccaceae</taxon>
        <taxon>Rhodovulum</taxon>
    </lineage>
</organism>
<evidence type="ECO:0000313" key="8">
    <source>
        <dbReference type="EMBL" id="MRH20918.1"/>
    </source>
</evidence>
<dbReference type="PANTHER" id="PTHR11961">
    <property type="entry name" value="CYTOCHROME C"/>
    <property type="match status" value="1"/>
</dbReference>
<evidence type="ECO:0000256" key="5">
    <source>
        <dbReference type="ARBA" id="ARBA00023004"/>
    </source>
</evidence>
<accession>A0A844BEA9</accession>
<keyword evidence="2 6" id="KW-0349">Heme</keyword>
<dbReference type="SUPFAM" id="SSF46626">
    <property type="entry name" value="Cytochrome c"/>
    <property type="match status" value="1"/>
</dbReference>
<protein>
    <submittedName>
        <fullName evidence="8">C-type cytochrome</fullName>
    </submittedName>
</protein>
<keyword evidence="4" id="KW-0249">Electron transport</keyword>
<keyword evidence="9" id="KW-1185">Reference proteome</keyword>
<comment type="caution">
    <text evidence="8">The sequence shown here is derived from an EMBL/GenBank/DDBJ whole genome shotgun (WGS) entry which is preliminary data.</text>
</comment>
<dbReference type="InterPro" id="IPR002327">
    <property type="entry name" value="Cyt_c_1A/1B"/>
</dbReference>
<gene>
    <name evidence="8" type="ORF">GH815_07915</name>
</gene>
<keyword evidence="1" id="KW-0813">Transport</keyword>
<dbReference type="EMBL" id="WJPO01000009">
    <property type="protein sequence ID" value="MRH20918.1"/>
    <property type="molecule type" value="Genomic_DNA"/>
</dbReference>
<dbReference type="AlphaFoldDB" id="A0A844BEA9"/>
<dbReference type="Proteomes" id="UP000466730">
    <property type="component" value="Unassembled WGS sequence"/>
</dbReference>
<evidence type="ECO:0000256" key="3">
    <source>
        <dbReference type="ARBA" id="ARBA00022723"/>
    </source>
</evidence>
<keyword evidence="5 6" id="KW-0408">Iron</keyword>
<dbReference type="GO" id="GO:0020037">
    <property type="term" value="F:heme binding"/>
    <property type="evidence" value="ECO:0007669"/>
    <property type="project" value="InterPro"/>
</dbReference>
<sequence>MAVAFSGDPAAGEAAFRQCTTCHTVTNPAGEMLAGRGLAVGPNLYGVAGRPAGEVEGFKYSASMAAAGAAGLVWTEDQFVSYAGNPTAFLREYLADPRARGAMTHQVRREQESFDVYAYLATLAQ</sequence>
<dbReference type="OrthoDB" id="9805828at2"/>
<dbReference type="InterPro" id="IPR036909">
    <property type="entry name" value="Cyt_c-like_dom_sf"/>
</dbReference>